<evidence type="ECO:0000256" key="7">
    <source>
        <dbReference type="SAM" id="Phobius"/>
    </source>
</evidence>
<evidence type="ECO:0000259" key="8">
    <source>
        <dbReference type="PROSITE" id="PS50928"/>
    </source>
</evidence>
<dbReference type="Pfam" id="PF00528">
    <property type="entry name" value="BPD_transp_1"/>
    <property type="match status" value="1"/>
</dbReference>
<keyword evidence="4 7" id="KW-0812">Transmembrane</keyword>
<name>X0U0J6_9ZZZZ</name>
<feature type="transmembrane region" description="Helical" evidence="7">
    <location>
        <begin position="98"/>
        <end position="123"/>
    </location>
</feature>
<dbReference type="PANTHER" id="PTHR43163">
    <property type="entry name" value="DIPEPTIDE TRANSPORT SYSTEM PERMEASE PROTEIN DPPB-RELATED"/>
    <property type="match status" value="1"/>
</dbReference>
<feature type="transmembrane region" description="Helical" evidence="7">
    <location>
        <begin position="64"/>
        <end position="86"/>
    </location>
</feature>
<evidence type="ECO:0000256" key="6">
    <source>
        <dbReference type="ARBA" id="ARBA00023136"/>
    </source>
</evidence>
<keyword evidence="6 7" id="KW-0472">Membrane</keyword>
<dbReference type="InterPro" id="IPR035906">
    <property type="entry name" value="MetI-like_sf"/>
</dbReference>
<keyword evidence="5 7" id="KW-1133">Transmembrane helix</keyword>
<evidence type="ECO:0000256" key="4">
    <source>
        <dbReference type="ARBA" id="ARBA00022692"/>
    </source>
</evidence>
<evidence type="ECO:0000313" key="9">
    <source>
        <dbReference type="EMBL" id="GAF99009.1"/>
    </source>
</evidence>
<keyword evidence="2" id="KW-0813">Transport</keyword>
<feature type="domain" description="ABC transmembrane type-1" evidence="8">
    <location>
        <begin position="58"/>
        <end position="255"/>
    </location>
</feature>
<evidence type="ECO:0000256" key="1">
    <source>
        <dbReference type="ARBA" id="ARBA00004651"/>
    </source>
</evidence>
<gene>
    <name evidence="9" type="ORF">S01H1_20198</name>
</gene>
<dbReference type="AlphaFoldDB" id="X0U0J6"/>
<reference evidence="9" key="1">
    <citation type="journal article" date="2014" name="Front. Microbiol.">
        <title>High frequency of phylogenetically diverse reductive dehalogenase-homologous genes in deep subseafloor sedimentary metagenomes.</title>
        <authorList>
            <person name="Kawai M."/>
            <person name="Futagami T."/>
            <person name="Toyoda A."/>
            <person name="Takaki Y."/>
            <person name="Nishi S."/>
            <person name="Hori S."/>
            <person name="Arai W."/>
            <person name="Tsubouchi T."/>
            <person name="Morono Y."/>
            <person name="Uchiyama I."/>
            <person name="Ito T."/>
            <person name="Fujiyama A."/>
            <person name="Inagaki F."/>
            <person name="Takami H."/>
        </authorList>
    </citation>
    <scope>NUCLEOTIDE SEQUENCE</scope>
    <source>
        <strain evidence="9">Expedition CK06-06</strain>
    </source>
</reference>
<dbReference type="GO" id="GO:0055085">
    <property type="term" value="P:transmembrane transport"/>
    <property type="evidence" value="ECO:0007669"/>
    <property type="project" value="InterPro"/>
</dbReference>
<sequence>MAGEGASDEIVQRIAAEYDLDKPLLTQFLLSLRRIFQGDFGQSIHTWRPVSEDLKNFFPATVELALVAMALSVGLGCLLGVFSAVYRGKPFDMLASGFSVFWLAMPQFWLGIILQIILCLVLFRLMPLGGRINSLLEFQSVTGLYILDSFIAGNWAALGSSLRHIILPAFTLGITTVGLFSRLTRTSLLNTLQEDYVRTARAVGHREAGVIWRAFRNAFITIVTIMGMQFGFLLGGTVAVETVFDFPGLGLYAAQ</sequence>
<feature type="transmembrane region" description="Helical" evidence="7">
    <location>
        <begin position="135"/>
        <end position="156"/>
    </location>
</feature>
<feature type="transmembrane region" description="Helical" evidence="7">
    <location>
        <begin position="218"/>
        <end position="240"/>
    </location>
</feature>
<evidence type="ECO:0000256" key="5">
    <source>
        <dbReference type="ARBA" id="ARBA00022989"/>
    </source>
</evidence>
<evidence type="ECO:0000256" key="3">
    <source>
        <dbReference type="ARBA" id="ARBA00022475"/>
    </source>
</evidence>
<dbReference type="EMBL" id="BARS01011017">
    <property type="protein sequence ID" value="GAF99009.1"/>
    <property type="molecule type" value="Genomic_DNA"/>
</dbReference>
<dbReference type="PANTHER" id="PTHR43163:SF6">
    <property type="entry name" value="DIPEPTIDE TRANSPORT SYSTEM PERMEASE PROTEIN DPPB-RELATED"/>
    <property type="match status" value="1"/>
</dbReference>
<dbReference type="GO" id="GO:0005886">
    <property type="term" value="C:plasma membrane"/>
    <property type="evidence" value="ECO:0007669"/>
    <property type="project" value="UniProtKB-SubCell"/>
</dbReference>
<dbReference type="PROSITE" id="PS50928">
    <property type="entry name" value="ABC_TM1"/>
    <property type="match status" value="1"/>
</dbReference>
<dbReference type="SUPFAM" id="SSF161098">
    <property type="entry name" value="MetI-like"/>
    <property type="match status" value="1"/>
</dbReference>
<accession>X0U0J6</accession>
<dbReference type="CDD" id="cd06261">
    <property type="entry name" value="TM_PBP2"/>
    <property type="match status" value="1"/>
</dbReference>
<feature type="non-terminal residue" evidence="9">
    <location>
        <position position="255"/>
    </location>
</feature>
<keyword evidence="3" id="KW-1003">Cell membrane</keyword>
<dbReference type="Gene3D" id="1.10.3720.10">
    <property type="entry name" value="MetI-like"/>
    <property type="match status" value="1"/>
</dbReference>
<evidence type="ECO:0000256" key="2">
    <source>
        <dbReference type="ARBA" id="ARBA00022448"/>
    </source>
</evidence>
<feature type="transmembrane region" description="Helical" evidence="7">
    <location>
        <begin position="162"/>
        <end position="180"/>
    </location>
</feature>
<organism evidence="9">
    <name type="scientific">marine sediment metagenome</name>
    <dbReference type="NCBI Taxonomy" id="412755"/>
    <lineage>
        <taxon>unclassified sequences</taxon>
        <taxon>metagenomes</taxon>
        <taxon>ecological metagenomes</taxon>
    </lineage>
</organism>
<comment type="subcellular location">
    <subcellularLocation>
        <location evidence="1">Cell membrane</location>
        <topology evidence="1">Multi-pass membrane protein</topology>
    </subcellularLocation>
</comment>
<dbReference type="InterPro" id="IPR000515">
    <property type="entry name" value="MetI-like"/>
</dbReference>
<protein>
    <recommendedName>
        <fullName evidence="8">ABC transmembrane type-1 domain-containing protein</fullName>
    </recommendedName>
</protein>
<proteinExistence type="predicted"/>
<comment type="caution">
    <text evidence="9">The sequence shown here is derived from an EMBL/GenBank/DDBJ whole genome shotgun (WGS) entry which is preliminary data.</text>
</comment>